<keyword evidence="2" id="KW-1185">Reference proteome</keyword>
<protein>
    <submittedName>
        <fullName evidence="1">Uncharacterized protein</fullName>
    </submittedName>
</protein>
<evidence type="ECO:0000313" key="1">
    <source>
        <dbReference type="EMBL" id="GFH50598.1"/>
    </source>
</evidence>
<comment type="caution">
    <text evidence="1">The sequence shown here is derived from an EMBL/GenBank/DDBJ whole genome shotgun (WGS) entry which is preliminary data.</text>
</comment>
<dbReference type="Proteomes" id="UP001054902">
    <property type="component" value="Unassembled WGS sequence"/>
</dbReference>
<accession>A0AAD3H5C3</accession>
<organism evidence="1 2">
    <name type="scientific">Chaetoceros tenuissimus</name>
    <dbReference type="NCBI Taxonomy" id="426638"/>
    <lineage>
        <taxon>Eukaryota</taxon>
        <taxon>Sar</taxon>
        <taxon>Stramenopiles</taxon>
        <taxon>Ochrophyta</taxon>
        <taxon>Bacillariophyta</taxon>
        <taxon>Coscinodiscophyceae</taxon>
        <taxon>Chaetocerotophycidae</taxon>
        <taxon>Chaetocerotales</taxon>
        <taxon>Chaetocerotaceae</taxon>
        <taxon>Chaetoceros</taxon>
    </lineage>
</organism>
<sequence length="280" mass="32340">MAATGHFKPSLEAYDYGFRDKAVEWVVFAWNNRKIIRYRDVYRIKTSNRRTCSIEVSPLAAASRYETPLPTEMDNHADTHCFGKNFIILEYTRQQCSVAPFLAEYNETWNINIVTGATAVDLQDGSTIICVFGQGLWFGDRMEKSLINPNQCRHYGVSLCDDPTDPHHPLAVRKERFSVPMQMFNSSCGFESRCPTMKELESCPRVTLSDTHSWNPETVSFQISSLKEEQRTKHDWSWEHSKLDLPLTLKKDQMVFKCLFFVMTLSFPILIVDSVMRLLV</sequence>
<reference evidence="1 2" key="1">
    <citation type="journal article" date="2021" name="Sci. Rep.">
        <title>The genome of the diatom Chaetoceros tenuissimus carries an ancient integrated fragment of an extant virus.</title>
        <authorList>
            <person name="Hongo Y."/>
            <person name="Kimura K."/>
            <person name="Takaki Y."/>
            <person name="Yoshida Y."/>
            <person name="Baba S."/>
            <person name="Kobayashi G."/>
            <person name="Nagasaki K."/>
            <person name="Hano T."/>
            <person name="Tomaru Y."/>
        </authorList>
    </citation>
    <scope>NUCLEOTIDE SEQUENCE [LARGE SCALE GENOMIC DNA]</scope>
    <source>
        <strain evidence="1 2">NIES-3715</strain>
    </source>
</reference>
<dbReference type="EMBL" id="BLLK01000040">
    <property type="protein sequence ID" value="GFH50598.1"/>
    <property type="molecule type" value="Genomic_DNA"/>
</dbReference>
<evidence type="ECO:0000313" key="2">
    <source>
        <dbReference type="Proteomes" id="UP001054902"/>
    </source>
</evidence>
<proteinExistence type="predicted"/>
<dbReference type="AlphaFoldDB" id="A0AAD3H5C3"/>
<gene>
    <name evidence="1" type="ORF">CTEN210_07074</name>
</gene>
<name>A0AAD3H5C3_9STRA</name>